<dbReference type="RefSeq" id="WP_078686539.1">
    <property type="nucleotide sequence ID" value="NZ_FNWT01000005.1"/>
</dbReference>
<dbReference type="Proteomes" id="UP000199135">
    <property type="component" value="Unassembled WGS sequence"/>
</dbReference>
<evidence type="ECO:0000313" key="3">
    <source>
        <dbReference type="Proteomes" id="UP000199135"/>
    </source>
</evidence>
<proteinExistence type="predicted"/>
<evidence type="ECO:0000313" key="2">
    <source>
        <dbReference type="EMBL" id="SEH56283.1"/>
    </source>
</evidence>
<keyword evidence="3" id="KW-1185">Reference proteome</keyword>
<protein>
    <submittedName>
        <fullName evidence="2">Uncharacterized protein</fullName>
    </submittedName>
</protein>
<dbReference type="EMBL" id="FNWT01000005">
    <property type="protein sequence ID" value="SEH56283.1"/>
    <property type="molecule type" value="Genomic_DNA"/>
</dbReference>
<organism evidence="2 3">
    <name type="scientific">Parafannyhessea umbonata</name>
    <dbReference type="NCBI Taxonomy" id="604330"/>
    <lineage>
        <taxon>Bacteria</taxon>
        <taxon>Bacillati</taxon>
        <taxon>Actinomycetota</taxon>
        <taxon>Coriobacteriia</taxon>
        <taxon>Coriobacteriales</taxon>
        <taxon>Atopobiaceae</taxon>
        <taxon>Parafannyhessea</taxon>
    </lineage>
</organism>
<reference evidence="2 3" key="1">
    <citation type="submission" date="2016-10" db="EMBL/GenBank/DDBJ databases">
        <authorList>
            <person name="Varghese N."/>
            <person name="Submissions S."/>
        </authorList>
    </citation>
    <scope>NUCLEOTIDE SEQUENCE [LARGE SCALE GENOMIC DNA]</scope>
    <source>
        <strain evidence="2 3">WCP15</strain>
    </source>
</reference>
<feature type="coiled-coil region" evidence="1">
    <location>
        <begin position="328"/>
        <end position="376"/>
    </location>
</feature>
<keyword evidence="1" id="KW-0175">Coiled coil</keyword>
<gene>
    <name evidence="2" type="ORF">SAMN05216447_105166</name>
</gene>
<accession>A0A1H6J2Z1</accession>
<sequence length="705" mass="77737">MIDDLSDQERYSVCVANVEVGYERLFYKFFRIADYDPETPTEIAPSVVESDVRAPEERRAHPNYLYNPQVVDRYEDRVSDFYLFRWGWGYDDRGRPLTEAEGVERFFKRGRELKEVIAPEGVHNEEDLRRALRAGIPFEGKTTRIFYLVYGKEGPWVLAAKCDRSDFSFSDGLLSLPPKVTNVRGHALRVPRLKLDPDEIIEPAHASVASRRVYGVLDELESNGNVLLRLLDDFADDYVRWFINQEKIDQVTKAERQRVMRSVIEGALDRPDALEKYLEAGVPNEDVEALKHAIVASASDSDDESRKLIRSALLRDEAFRAECVDQVMEESTAILKQREKEIDSASARLESVRAEVSAAENRLAEAVAERDSIRDEILKGQEEVSSLAKDKESALEELESSVALKLGLKAVSSAAAPVKLNTPGLSIVTGEAADKVAEAETLRGALSENMGKLGISCLVGDPDEVRGRCAVGIEAALSATNIFAIPMPIAPPMADALSVALTGKTAKRVRVPSDYRSVLELLSETPDAGEVTVFENVIDPVNEGALFALANSDGRGVIILPFTSHASASLVAKEAWDRVFLPNVESLCLVPSLARRNRRLSRMREPFSALKVDGEEVLDTTRGLISDLEELNLPDTSLLLPATVLTAFDALPESENEVYGPLSIVSLHLGIVTGLDGGSFEVLAERSEGDVGLLQLARRLERDAS</sequence>
<evidence type="ECO:0000256" key="1">
    <source>
        <dbReference type="SAM" id="Coils"/>
    </source>
</evidence>
<comment type="caution">
    <text evidence="2">The sequence shown here is derived from an EMBL/GenBank/DDBJ whole genome shotgun (WGS) entry which is preliminary data.</text>
</comment>
<name>A0A1H6J2Z1_9ACTN</name>